<dbReference type="Proteomes" id="UP001154252">
    <property type="component" value="Unassembled WGS sequence"/>
</dbReference>
<keyword evidence="2" id="KW-1185">Reference proteome</keyword>
<dbReference type="EMBL" id="CAJVRC010000866">
    <property type="protein sequence ID" value="CAG8899874.1"/>
    <property type="molecule type" value="Genomic_DNA"/>
</dbReference>
<reference evidence="1" key="1">
    <citation type="submission" date="2021-07" db="EMBL/GenBank/DDBJ databases">
        <authorList>
            <person name="Branca A.L. A."/>
        </authorList>
    </citation>
    <scope>NUCLEOTIDE SEQUENCE</scope>
</reference>
<protein>
    <submittedName>
        <fullName evidence="1">Uncharacterized protein</fullName>
    </submittedName>
</protein>
<organism evidence="1 2">
    <name type="scientific">Penicillium egyptiacum</name>
    <dbReference type="NCBI Taxonomy" id="1303716"/>
    <lineage>
        <taxon>Eukaryota</taxon>
        <taxon>Fungi</taxon>
        <taxon>Dikarya</taxon>
        <taxon>Ascomycota</taxon>
        <taxon>Pezizomycotina</taxon>
        <taxon>Eurotiomycetes</taxon>
        <taxon>Eurotiomycetidae</taxon>
        <taxon>Eurotiales</taxon>
        <taxon>Aspergillaceae</taxon>
        <taxon>Penicillium</taxon>
    </lineage>
</organism>
<accession>A0A9W4P3J0</accession>
<sequence length="360" mass="41648">MHCINACHTASPFPQVFLTSRSDHKTKTSHIPYFNYQFNRTVCTLTQPSTMGIPTRGDKNRISKCKLAPRKKWTEAVKEKIVQFLTSEQLLHGPFAEKPKSLQSAALQDALECTQCRDLHIIPYMMNADIAKGSYITSQYPPFFASKSTVDDYISPFDPDVVVHESNNTTFWEDITPAQQQRYYDKIDTILKKAEAESGKPIDEATVLFAHYQVDFHIRQHYLTPRSILNLCRSKDDIRALTHWQWKSAVADETAFAEVPDWGMGWAHEPSNSLGHQIAAWRMGERSREKHLAEVEARWAEIKDERQKQRMRTIKILFKGEHIRTYQYEPCEPCLTEKEIMDITTARGEHYEAFLDAMDT</sequence>
<proteinExistence type="predicted"/>
<evidence type="ECO:0000313" key="2">
    <source>
        <dbReference type="Proteomes" id="UP001154252"/>
    </source>
</evidence>
<gene>
    <name evidence="1" type="ORF">PEGY_LOCUS5953</name>
</gene>
<dbReference type="AlphaFoldDB" id="A0A9W4P3J0"/>
<dbReference type="OrthoDB" id="4226302at2759"/>
<comment type="caution">
    <text evidence="1">The sequence shown here is derived from an EMBL/GenBank/DDBJ whole genome shotgun (WGS) entry which is preliminary data.</text>
</comment>
<evidence type="ECO:0000313" key="1">
    <source>
        <dbReference type="EMBL" id="CAG8899874.1"/>
    </source>
</evidence>
<name>A0A9W4P3J0_9EURO</name>